<proteinExistence type="predicted"/>
<protein>
    <recommendedName>
        <fullName evidence="2">Ataxin 2 SM domain-containing protein</fullName>
    </recommendedName>
</protein>
<dbReference type="AlphaFoldDB" id="R0G9F4"/>
<keyword evidence="4" id="KW-1185">Reference proteome</keyword>
<dbReference type="GO" id="GO:0010494">
    <property type="term" value="C:cytoplasmic stress granule"/>
    <property type="evidence" value="ECO:0007669"/>
    <property type="project" value="TreeGrafter"/>
</dbReference>
<dbReference type="eggNOG" id="ENOG502QPY3">
    <property type="taxonomic scope" value="Eukaryota"/>
</dbReference>
<feature type="region of interest" description="Disordered" evidence="1">
    <location>
        <begin position="133"/>
        <end position="159"/>
    </location>
</feature>
<gene>
    <name evidence="3" type="ORF">CARUB_v10026219mg</name>
</gene>
<feature type="compositionally biased region" description="Basic and acidic residues" evidence="1">
    <location>
        <begin position="1"/>
        <end position="12"/>
    </location>
</feature>
<dbReference type="STRING" id="81985.R0G9F4"/>
<feature type="compositionally biased region" description="Low complexity" evidence="1">
    <location>
        <begin position="263"/>
        <end position="273"/>
    </location>
</feature>
<feature type="domain" description="Ataxin 2 SM" evidence="2">
    <location>
        <begin position="24"/>
        <end position="102"/>
    </location>
</feature>
<dbReference type="EMBL" id="KB870812">
    <property type="protein sequence ID" value="EOA13194.1"/>
    <property type="molecule type" value="Genomic_DNA"/>
</dbReference>
<feature type="region of interest" description="Disordered" evidence="1">
    <location>
        <begin position="1"/>
        <end position="20"/>
    </location>
</feature>
<organism evidence="3 4">
    <name type="scientific">Capsella rubella</name>
    <dbReference type="NCBI Taxonomy" id="81985"/>
    <lineage>
        <taxon>Eukaryota</taxon>
        <taxon>Viridiplantae</taxon>
        <taxon>Streptophyta</taxon>
        <taxon>Embryophyta</taxon>
        <taxon>Tracheophyta</taxon>
        <taxon>Spermatophyta</taxon>
        <taxon>Magnoliopsida</taxon>
        <taxon>eudicotyledons</taxon>
        <taxon>Gunneridae</taxon>
        <taxon>Pentapetalae</taxon>
        <taxon>rosids</taxon>
        <taxon>malvids</taxon>
        <taxon>Brassicales</taxon>
        <taxon>Brassicaceae</taxon>
        <taxon>Camelineae</taxon>
        <taxon>Capsella</taxon>
    </lineage>
</organism>
<accession>R0G9F4</accession>
<sequence>MAIAKKLEDEISRSSPSSSPSLREALLISTMCIIDLQVHVHIQDGSVFSGIFYTFSLENEFSIVLKNARLTKKGRSKSNVASGKIVETLVILSSNIVQIVAEGVSLSPNVSGEIEGENVVSAVAITSEPRSCVANKSINSGNNRRGANRRRNSAKLENRLENKVRTLTSAKVNGTTDALKEPGRRDQNKHHPISLNHQRQTGSRILQHSKQNTVVHQKDNVDPQSSSISLDNTFERVKPTEQEKTMLGLSSNGFHDAAERPSSTENSSSQSTTPDENSEMTQVLVASTNRIPNQSTDPNKKTKEFKLNPGAKTFSPSLAKRLTSTYTGTTPVVANIGYVPSSTPMLPVPEAGQPEFGISPFLSHAPSPSKFVPYTNLAAGNAGGISHFPQHMVGPTIINRGQPNRFTTQFHPVQATPMLVNPNPQMMVGRSGQLMYMQPISQDLVQGAPHHPHPPPRPLFSPQQLQYPKHQSLIATGQPMQLYAPQPFAASGHQPYTVMPTDIPVMQPTFPINRALPIPVPNGFYGTKFL</sequence>
<feature type="region of interest" description="Disordered" evidence="1">
    <location>
        <begin position="213"/>
        <end position="236"/>
    </location>
</feature>
<feature type="region of interest" description="Disordered" evidence="1">
    <location>
        <begin position="250"/>
        <end position="309"/>
    </location>
</feature>
<dbReference type="OrthoDB" id="2275718at2759"/>
<dbReference type="PANTHER" id="PTHR12854">
    <property type="entry name" value="ATAXIN 2-RELATED"/>
    <property type="match status" value="1"/>
</dbReference>
<evidence type="ECO:0000313" key="4">
    <source>
        <dbReference type="Proteomes" id="UP000029121"/>
    </source>
</evidence>
<dbReference type="GO" id="GO:0003729">
    <property type="term" value="F:mRNA binding"/>
    <property type="evidence" value="ECO:0007669"/>
    <property type="project" value="TreeGrafter"/>
</dbReference>
<feature type="compositionally biased region" description="Polar residues" evidence="1">
    <location>
        <begin position="279"/>
        <end position="297"/>
    </location>
</feature>
<evidence type="ECO:0000259" key="2">
    <source>
        <dbReference type="Pfam" id="PF14438"/>
    </source>
</evidence>
<feature type="compositionally biased region" description="Polar residues" evidence="1">
    <location>
        <begin position="222"/>
        <end position="232"/>
    </location>
</feature>
<dbReference type="PANTHER" id="PTHR12854:SF12">
    <property type="entry name" value="POLYADENYLATE-BINDING PROTEIN INTERACTING PROTEIN"/>
    <property type="match status" value="1"/>
</dbReference>
<dbReference type="InterPro" id="IPR045117">
    <property type="entry name" value="ATXN2-like"/>
</dbReference>
<dbReference type="KEGG" id="crb:17876664"/>
<dbReference type="InterPro" id="IPR025852">
    <property type="entry name" value="SM_dom_ATX"/>
</dbReference>
<evidence type="ECO:0000256" key="1">
    <source>
        <dbReference type="SAM" id="MobiDB-lite"/>
    </source>
</evidence>
<dbReference type="GO" id="GO:0034063">
    <property type="term" value="P:stress granule assembly"/>
    <property type="evidence" value="ECO:0007669"/>
    <property type="project" value="TreeGrafter"/>
</dbReference>
<dbReference type="Proteomes" id="UP000029121">
    <property type="component" value="Unassembled WGS sequence"/>
</dbReference>
<name>R0G9F4_9BRAS</name>
<evidence type="ECO:0000313" key="3">
    <source>
        <dbReference type="EMBL" id="EOA13194.1"/>
    </source>
</evidence>
<feature type="region of interest" description="Disordered" evidence="1">
    <location>
        <begin position="171"/>
        <end position="200"/>
    </location>
</feature>
<reference evidence="4" key="1">
    <citation type="journal article" date="2013" name="Nat. Genet.">
        <title>The Capsella rubella genome and the genomic consequences of rapid mating system evolution.</title>
        <authorList>
            <person name="Slotte T."/>
            <person name="Hazzouri K.M."/>
            <person name="Agren J.A."/>
            <person name="Koenig D."/>
            <person name="Maumus F."/>
            <person name="Guo Y.L."/>
            <person name="Steige K."/>
            <person name="Platts A.E."/>
            <person name="Escobar J.S."/>
            <person name="Newman L.K."/>
            <person name="Wang W."/>
            <person name="Mandakova T."/>
            <person name="Vello E."/>
            <person name="Smith L.M."/>
            <person name="Henz S.R."/>
            <person name="Steffen J."/>
            <person name="Takuno S."/>
            <person name="Brandvain Y."/>
            <person name="Coop G."/>
            <person name="Andolfatto P."/>
            <person name="Hu T.T."/>
            <person name="Blanchette M."/>
            <person name="Clark R.M."/>
            <person name="Quesneville H."/>
            <person name="Nordborg M."/>
            <person name="Gaut B.S."/>
            <person name="Lysak M.A."/>
            <person name="Jenkins J."/>
            <person name="Grimwood J."/>
            <person name="Chapman J."/>
            <person name="Prochnik S."/>
            <person name="Shu S."/>
            <person name="Rokhsar D."/>
            <person name="Schmutz J."/>
            <person name="Weigel D."/>
            <person name="Wright S.I."/>
        </authorList>
    </citation>
    <scope>NUCLEOTIDE SEQUENCE [LARGE SCALE GENOMIC DNA]</scope>
    <source>
        <strain evidence="4">cv. Monte Gargano</strain>
    </source>
</reference>
<dbReference type="Pfam" id="PF14438">
    <property type="entry name" value="SM-ATX"/>
    <property type="match status" value="1"/>
</dbReference>